<keyword evidence="3 10" id="KW-0963">Cytoplasm</keyword>
<dbReference type="Gene3D" id="3.30.1490.20">
    <property type="entry name" value="ATP-grasp fold, A domain"/>
    <property type="match status" value="1"/>
</dbReference>
<feature type="active site" evidence="11">
    <location>
        <position position="296"/>
    </location>
</feature>
<evidence type="ECO:0000256" key="8">
    <source>
        <dbReference type="ARBA" id="ARBA00022984"/>
    </source>
</evidence>
<evidence type="ECO:0000256" key="13">
    <source>
        <dbReference type="PROSITE-ProRule" id="PRU00409"/>
    </source>
</evidence>
<dbReference type="InterPro" id="IPR013815">
    <property type="entry name" value="ATP_grasp_subdomain_1"/>
</dbReference>
<evidence type="ECO:0000256" key="9">
    <source>
        <dbReference type="ARBA" id="ARBA00023316"/>
    </source>
</evidence>
<dbReference type="AlphaFoldDB" id="A0A2H0CV95"/>
<comment type="cofactor">
    <cofactor evidence="12">
        <name>Mg(2+)</name>
        <dbReference type="ChEBI" id="CHEBI:18420"/>
    </cofactor>
    <cofactor evidence="12">
        <name>Mn(2+)</name>
        <dbReference type="ChEBI" id="CHEBI:29035"/>
    </cofactor>
    <text evidence="12">Binds 2 magnesium or manganese ions per subunit.</text>
</comment>
<evidence type="ECO:0000313" key="15">
    <source>
        <dbReference type="EMBL" id="PIP73855.1"/>
    </source>
</evidence>
<dbReference type="Gene3D" id="3.30.470.20">
    <property type="entry name" value="ATP-grasp fold, B domain"/>
    <property type="match status" value="1"/>
</dbReference>
<keyword evidence="12" id="KW-0464">Manganese</keyword>
<dbReference type="Pfam" id="PF01820">
    <property type="entry name" value="Dala_Dala_lig_N"/>
    <property type="match status" value="1"/>
</dbReference>
<proteinExistence type="inferred from homology"/>
<keyword evidence="6 13" id="KW-0067">ATP-binding</keyword>
<comment type="pathway">
    <text evidence="10">Cell wall biogenesis; peptidoglycan biosynthesis.</text>
</comment>
<dbReference type="GO" id="GO:0009252">
    <property type="term" value="P:peptidoglycan biosynthetic process"/>
    <property type="evidence" value="ECO:0007669"/>
    <property type="project" value="UniProtKB-UniRule"/>
</dbReference>
<dbReference type="SUPFAM" id="SSF52440">
    <property type="entry name" value="PreATP-grasp domain"/>
    <property type="match status" value="1"/>
</dbReference>
<dbReference type="Proteomes" id="UP000230638">
    <property type="component" value="Unassembled WGS sequence"/>
</dbReference>
<accession>A0A2H0CV95</accession>
<feature type="active site" evidence="11">
    <location>
        <position position="158"/>
    </location>
</feature>
<feature type="binding site" evidence="12">
    <location>
        <position position="285"/>
    </location>
    <ligand>
        <name>Mg(2+)</name>
        <dbReference type="ChEBI" id="CHEBI:18420"/>
        <label>1</label>
    </ligand>
</feature>
<dbReference type="PIRSF" id="PIRSF039102">
    <property type="entry name" value="Ddl/VanB"/>
    <property type="match status" value="1"/>
</dbReference>
<keyword evidence="12" id="KW-0479">Metal-binding</keyword>
<dbReference type="GO" id="GO:0008716">
    <property type="term" value="F:D-alanine-D-alanine ligase activity"/>
    <property type="evidence" value="ECO:0007669"/>
    <property type="project" value="UniProtKB-UniRule"/>
</dbReference>
<comment type="subcellular location">
    <subcellularLocation>
        <location evidence="1 10">Cytoplasm</location>
    </subcellularLocation>
</comment>
<dbReference type="UniPathway" id="UPA00219"/>
<evidence type="ECO:0000256" key="5">
    <source>
        <dbReference type="ARBA" id="ARBA00022741"/>
    </source>
</evidence>
<keyword evidence="5 13" id="KW-0547">Nucleotide-binding</keyword>
<evidence type="ECO:0000256" key="12">
    <source>
        <dbReference type="PIRSR" id="PIRSR039102-3"/>
    </source>
</evidence>
<comment type="catalytic activity">
    <reaction evidence="10">
        <text>2 D-alanine + ATP = D-alanyl-D-alanine + ADP + phosphate + H(+)</text>
        <dbReference type="Rhea" id="RHEA:11224"/>
        <dbReference type="ChEBI" id="CHEBI:15378"/>
        <dbReference type="ChEBI" id="CHEBI:30616"/>
        <dbReference type="ChEBI" id="CHEBI:43474"/>
        <dbReference type="ChEBI" id="CHEBI:57416"/>
        <dbReference type="ChEBI" id="CHEBI:57822"/>
        <dbReference type="ChEBI" id="CHEBI:456216"/>
        <dbReference type="EC" id="6.3.2.4"/>
    </reaction>
</comment>
<name>A0A2H0CV95_9BACT</name>
<evidence type="ECO:0000256" key="3">
    <source>
        <dbReference type="ARBA" id="ARBA00022490"/>
    </source>
</evidence>
<dbReference type="GO" id="GO:0046872">
    <property type="term" value="F:metal ion binding"/>
    <property type="evidence" value="ECO:0007669"/>
    <property type="project" value="UniProtKB-KW"/>
</dbReference>
<comment type="function">
    <text evidence="10">Cell wall formation.</text>
</comment>
<dbReference type="InterPro" id="IPR000291">
    <property type="entry name" value="D-Ala_lig_Van_CS"/>
</dbReference>
<comment type="caution">
    <text evidence="15">The sequence shown here is derived from an EMBL/GenBank/DDBJ whole genome shotgun (WGS) entry which is preliminary data.</text>
</comment>
<dbReference type="Gene3D" id="3.40.50.20">
    <property type="match status" value="1"/>
</dbReference>
<dbReference type="NCBIfam" id="NF002378">
    <property type="entry name" value="PRK01372.1"/>
    <property type="match status" value="1"/>
</dbReference>
<dbReference type="GO" id="GO:0008360">
    <property type="term" value="P:regulation of cell shape"/>
    <property type="evidence" value="ECO:0007669"/>
    <property type="project" value="UniProtKB-KW"/>
</dbReference>
<dbReference type="InterPro" id="IPR011127">
    <property type="entry name" value="Dala_Dala_lig_N"/>
</dbReference>
<dbReference type="GO" id="GO:0071555">
    <property type="term" value="P:cell wall organization"/>
    <property type="evidence" value="ECO:0007669"/>
    <property type="project" value="UniProtKB-KW"/>
</dbReference>
<dbReference type="PANTHER" id="PTHR23132">
    <property type="entry name" value="D-ALANINE--D-ALANINE LIGASE"/>
    <property type="match status" value="1"/>
</dbReference>
<evidence type="ECO:0000256" key="11">
    <source>
        <dbReference type="PIRSR" id="PIRSR039102-1"/>
    </source>
</evidence>
<reference evidence="15 16" key="1">
    <citation type="submission" date="2017-09" db="EMBL/GenBank/DDBJ databases">
        <title>Depth-based differentiation of microbial function through sediment-hosted aquifers and enrichment of novel symbionts in the deep terrestrial subsurface.</title>
        <authorList>
            <person name="Probst A.J."/>
            <person name="Ladd B."/>
            <person name="Jarett J.K."/>
            <person name="Geller-Mcgrath D.E."/>
            <person name="Sieber C.M."/>
            <person name="Emerson J.B."/>
            <person name="Anantharaman K."/>
            <person name="Thomas B.C."/>
            <person name="Malmstrom R."/>
            <person name="Stieglmeier M."/>
            <person name="Klingl A."/>
            <person name="Woyke T."/>
            <person name="Ryan C.M."/>
            <person name="Banfield J.F."/>
        </authorList>
    </citation>
    <scope>NUCLEOTIDE SEQUENCE [LARGE SCALE GENOMIC DNA]</scope>
    <source>
        <strain evidence="15">CG22_combo_CG10-13_8_21_14_all_47_15</strain>
    </source>
</reference>
<feature type="domain" description="ATP-grasp" evidence="14">
    <location>
        <begin position="110"/>
        <end position="317"/>
    </location>
</feature>
<dbReference type="GO" id="GO:0005524">
    <property type="term" value="F:ATP binding"/>
    <property type="evidence" value="ECO:0007669"/>
    <property type="project" value="UniProtKB-UniRule"/>
</dbReference>
<protein>
    <recommendedName>
        <fullName evidence="10">D-alanine--D-alanine ligase</fullName>
        <ecNumber evidence="10">6.3.2.4</ecNumber>
    </recommendedName>
    <alternativeName>
        <fullName evidence="10">D-Ala-D-Ala ligase</fullName>
    </alternativeName>
    <alternativeName>
        <fullName evidence="10">D-alanylalanine synthetase</fullName>
    </alternativeName>
</protein>
<dbReference type="HAMAP" id="MF_00047">
    <property type="entry name" value="Dala_Dala_lig"/>
    <property type="match status" value="1"/>
</dbReference>
<evidence type="ECO:0000256" key="1">
    <source>
        <dbReference type="ARBA" id="ARBA00004496"/>
    </source>
</evidence>
<dbReference type="EC" id="6.3.2.4" evidence="10"/>
<gene>
    <name evidence="10" type="primary">ddl</name>
    <name evidence="15" type="ORF">COW88_00690</name>
</gene>
<dbReference type="PANTHER" id="PTHR23132:SF23">
    <property type="entry name" value="D-ALANINE--D-ALANINE LIGASE B"/>
    <property type="match status" value="1"/>
</dbReference>
<feature type="binding site" evidence="12">
    <location>
        <position position="287"/>
    </location>
    <ligand>
        <name>Mg(2+)</name>
        <dbReference type="ChEBI" id="CHEBI:18420"/>
        <label>2</label>
    </ligand>
</feature>
<dbReference type="PROSITE" id="PS00844">
    <property type="entry name" value="DALA_DALA_LIGASE_2"/>
    <property type="match status" value="1"/>
</dbReference>
<dbReference type="Pfam" id="PF07478">
    <property type="entry name" value="Dala_Dala_lig_C"/>
    <property type="match status" value="1"/>
</dbReference>
<keyword evidence="9 10" id="KW-0961">Cell wall biogenesis/degradation</keyword>
<dbReference type="PROSITE" id="PS50975">
    <property type="entry name" value="ATP_GRASP"/>
    <property type="match status" value="1"/>
</dbReference>
<dbReference type="SUPFAM" id="SSF56059">
    <property type="entry name" value="Glutathione synthetase ATP-binding domain-like"/>
    <property type="match status" value="1"/>
</dbReference>
<evidence type="ECO:0000256" key="6">
    <source>
        <dbReference type="ARBA" id="ARBA00022840"/>
    </source>
</evidence>
<sequence>MVSPRIGVLRGGPSGEYDVSLQTGAAILKNMPEPYRPVDILISKDGIWHMEGYPTEPARILPHLDAVWNALHGAYGEDGTVQRILDCFGMPYTGSGALASAIGMNKWAAKRRFADTGLRTPYAELISKDEYSDSREMSMRIFKKFPFPFVVKPYNGGSSLGVIIVRKFDGIAPALREVFLESNAALIEAYAHGKEATCGVVDNFRGEDAHALMPIEIIAPENVQFFDYGAKYSGETIELCPSPNFTQEEKKEIERMAVLAHKAIGARHYSRSDFIVSPRGIHILEINTLPGMTEASLLPKSLAAGGTLFPEFLEHILSLTLQK</sequence>
<keyword evidence="8 10" id="KW-0573">Peptidoglycan synthesis</keyword>
<evidence type="ECO:0000256" key="7">
    <source>
        <dbReference type="ARBA" id="ARBA00022960"/>
    </source>
</evidence>
<evidence type="ECO:0000256" key="10">
    <source>
        <dbReference type="HAMAP-Rule" id="MF_00047"/>
    </source>
</evidence>
<evidence type="ECO:0000313" key="16">
    <source>
        <dbReference type="Proteomes" id="UP000230638"/>
    </source>
</evidence>
<evidence type="ECO:0000259" key="14">
    <source>
        <dbReference type="PROSITE" id="PS50975"/>
    </source>
</evidence>
<dbReference type="InterPro" id="IPR005905">
    <property type="entry name" value="D_ala_D_ala"/>
</dbReference>
<feature type="active site" evidence="11">
    <location>
        <position position="16"/>
    </location>
</feature>
<dbReference type="InterPro" id="IPR011095">
    <property type="entry name" value="Dala_Dala_lig_C"/>
</dbReference>
<evidence type="ECO:0000256" key="4">
    <source>
        <dbReference type="ARBA" id="ARBA00022598"/>
    </source>
</evidence>
<keyword evidence="7 10" id="KW-0133">Cell shape</keyword>
<keyword evidence="4 10" id="KW-0436">Ligase</keyword>
<evidence type="ECO:0000256" key="2">
    <source>
        <dbReference type="ARBA" id="ARBA00010871"/>
    </source>
</evidence>
<dbReference type="InterPro" id="IPR016185">
    <property type="entry name" value="PreATP-grasp_dom_sf"/>
</dbReference>
<feature type="binding site" evidence="12">
    <location>
        <position position="273"/>
    </location>
    <ligand>
        <name>Mg(2+)</name>
        <dbReference type="ChEBI" id="CHEBI:18420"/>
        <label>1</label>
    </ligand>
</feature>
<feature type="binding site" evidence="12">
    <location>
        <position position="285"/>
    </location>
    <ligand>
        <name>Mg(2+)</name>
        <dbReference type="ChEBI" id="CHEBI:18420"/>
        <label>2</label>
    </ligand>
</feature>
<keyword evidence="12" id="KW-0460">Magnesium</keyword>
<dbReference type="GO" id="GO:0005737">
    <property type="term" value="C:cytoplasm"/>
    <property type="evidence" value="ECO:0007669"/>
    <property type="project" value="UniProtKB-SubCell"/>
</dbReference>
<comment type="similarity">
    <text evidence="2 10">Belongs to the D-alanine--D-alanine ligase family.</text>
</comment>
<dbReference type="InterPro" id="IPR011761">
    <property type="entry name" value="ATP-grasp"/>
</dbReference>
<organism evidence="15 16">
    <name type="scientific">Candidatus Lloydbacteria bacterium CG22_combo_CG10-13_8_21_14_all_47_15</name>
    <dbReference type="NCBI Taxonomy" id="1974635"/>
    <lineage>
        <taxon>Bacteria</taxon>
        <taxon>Candidatus Lloydiibacteriota</taxon>
    </lineage>
</organism>
<dbReference type="EMBL" id="PCTL01000004">
    <property type="protein sequence ID" value="PIP73855.1"/>
    <property type="molecule type" value="Genomic_DNA"/>
</dbReference>